<feature type="compositionally biased region" description="Basic and acidic residues" evidence="1">
    <location>
        <begin position="32"/>
        <end position="42"/>
    </location>
</feature>
<evidence type="ECO:0000313" key="2">
    <source>
        <dbReference type="EMBL" id="MBB5931026.1"/>
    </source>
</evidence>
<comment type="caution">
    <text evidence="2">The sequence shown here is derived from an EMBL/GenBank/DDBJ whole genome shotgun (WGS) entry which is preliminary data.</text>
</comment>
<gene>
    <name evidence="2" type="ORF">FHS34_006533</name>
</gene>
<dbReference type="InterPro" id="IPR036390">
    <property type="entry name" value="WH_DNA-bd_sf"/>
</dbReference>
<evidence type="ECO:0000256" key="1">
    <source>
        <dbReference type="SAM" id="MobiDB-lite"/>
    </source>
</evidence>
<dbReference type="AlphaFoldDB" id="A0A7W9Q0A9"/>
<dbReference type="Gene3D" id="1.10.10.10">
    <property type="entry name" value="Winged helix-like DNA-binding domain superfamily/Winged helix DNA-binding domain"/>
    <property type="match status" value="1"/>
</dbReference>
<dbReference type="SUPFAM" id="SSF46785">
    <property type="entry name" value="Winged helix' DNA-binding domain"/>
    <property type="match status" value="1"/>
</dbReference>
<dbReference type="GO" id="GO:0003677">
    <property type="term" value="F:DNA binding"/>
    <property type="evidence" value="ECO:0007669"/>
    <property type="project" value="UniProtKB-KW"/>
</dbReference>
<sequence length="78" mass="8230">MASTLAALTHRGPVSRGPDPTGGRRAVVTVTEEGRAVPEQRRSGSASRLARALHDCTPRARQAPHDVVPPLGRSAEAR</sequence>
<dbReference type="EMBL" id="JACHJK010000014">
    <property type="protein sequence ID" value="MBB5931026.1"/>
    <property type="molecule type" value="Genomic_DNA"/>
</dbReference>
<reference evidence="2 3" key="1">
    <citation type="submission" date="2020-08" db="EMBL/GenBank/DDBJ databases">
        <title>Genomic Encyclopedia of Type Strains, Phase III (KMG-III): the genomes of soil and plant-associated and newly described type strains.</title>
        <authorList>
            <person name="Whitman W."/>
        </authorList>
    </citation>
    <scope>NUCLEOTIDE SEQUENCE [LARGE SCALE GENOMIC DNA]</scope>
    <source>
        <strain evidence="2 3">CECT 3313</strain>
    </source>
</reference>
<evidence type="ECO:0000313" key="3">
    <source>
        <dbReference type="Proteomes" id="UP000585836"/>
    </source>
</evidence>
<dbReference type="Proteomes" id="UP000585836">
    <property type="component" value="Unassembled WGS sequence"/>
</dbReference>
<keyword evidence="2" id="KW-0238">DNA-binding</keyword>
<proteinExistence type="predicted"/>
<protein>
    <submittedName>
        <fullName evidence="2">DNA-binding MarR family transcriptional regulator</fullName>
    </submittedName>
</protein>
<accession>A0A7W9Q0A9</accession>
<feature type="region of interest" description="Disordered" evidence="1">
    <location>
        <begin position="1"/>
        <end position="78"/>
    </location>
</feature>
<dbReference type="InterPro" id="IPR036388">
    <property type="entry name" value="WH-like_DNA-bd_sf"/>
</dbReference>
<dbReference type="RefSeq" id="WP_184972052.1">
    <property type="nucleotide sequence ID" value="NZ_BAAAWF010000011.1"/>
</dbReference>
<keyword evidence="3" id="KW-1185">Reference proteome</keyword>
<name>A0A7W9Q0A9_9ACTN</name>
<organism evidence="2 3">
    <name type="scientific">Streptomyces echinatus</name>
    <dbReference type="NCBI Taxonomy" id="67293"/>
    <lineage>
        <taxon>Bacteria</taxon>
        <taxon>Bacillati</taxon>
        <taxon>Actinomycetota</taxon>
        <taxon>Actinomycetes</taxon>
        <taxon>Kitasatosporales</taxon>
        <taxon>Streptomycetaceae</taxon>
        <taxon>Streptomyces</taxon>
    </lineage>
</organism>